<gene>
    <name evidence="1" type="ORF">RO21_06255</name>
</gene>
<proteinExistence type="predicted"/>
<dbReference type="AlphaFoldDB" id="A0A0J5P5C8"/>
<dbReference type="PATRIC" id="fig|67855.3.peg.1242"/>
<dbReference type="Proteomes" id="UP000036270">
    <property type="component" value="Unassembled WGS sequence"/>
</dbReference>
<sequence length="201" mass="24008">MNRVRSKQGDVLVYKLKENLYTLTQRLESQIVRFFDIKRSDDNWDEQIDLNQIPILFEVFVVTSYVEKKFAVKKLKKAIPSIKPYEQYWLRAYNIFDPNFNGIKEKNVYGLGGKLIDLGNNYFSGCDAPVVKHHLNVKDDREILEKYELDWGWGDDVIDRLIRYFETGINRDDMKFEVFPDLWDDREQLRPLTSRLAEPFR</sequence>
<dbReference type="EMBL" id="JWIZ01000034">
    <property type="protein sequence ID" value="KMK51461.1"/>
    <property type="molecule type" value="Genomic_DNA"/>
</dbReference>
<name>A0A0J5P5C8_9PAST</name>
<accession>A0A0J5P5C8</accession>
<evidence type="ECO:0000313" key="2">
    <source>
        <dbReference type="Proteomes" id="UP000036270"/>
    </source>
</evidence>
<comment type="caution">
    <text evidence="1">The sequence shown here is derived from an EMBL/GenBank/DDBJ whole genome shotgun (WGS) entry which is preliminary data.</text>
</comment>
<reference evidence="1 2" key="1">
    <citation type="submission" date="2014-12" db="EMBL/GenBank/DDBJ databases">
        <title>Reclassification of Actinobacillus muris as Muribacter muris.</title>
        <authorList>
            <person name="Christensen H."/>
            <person name="Nicklas W."/>
            <person name="Bisgaard M."/>
        </authorList>
    </citation>
    <scope>NUCLEOTIDE SEQUENCE [LARGE SCALE GENOMIC DNA]</scope>
    <source>
        <strain evidence="1 2">Ackerman80-443D</strain>
    </source>
</reference>
<organism evidence="1 2">
    <name type="scientific">Muribacter muris</name>
    <dbReference type="NCBI Taxonomy" id="67855"/>
    <lineage>
        <taxon>Bacteria</taxon>
        <taxon>Pseudomonadati</taxon>
        <taxon>Pseudomonadota</taxon>
        <taxon>Gammaproteobacteria</taxon>
        <taxon>Pasteurellales</taxon>
        <taxon>Pasteurellaceae</taxon>
        <taxon>Muribacter</taxon>
    </lineage>
</organism>
<keyword evidence="2" id="KW-1185">Reference proteome</keyword>
<dbReference type="RefSeq" id="WP_047976939.1">
    <property type="nucleotide sequence ID" value="NZ_JWIZ01000034.1"/>
</dbReference>
<evidence type="ECO:0000313" key="1">
    <source>
        <dbReference type="EMBL" id="KMK51461.1"/>
    </source>
</evidence>
<protein>
    <submittedName>
        <fullName evidence="1">Uncharacterized protein</fullName>
    </submittedName>
</protein>